<protein>
    <recommendedName>
        <fullName evidence="3">DUF924 domain-containing protein</fullName>
    </recommendedName>
</protein>
<dbReference type="Pfam" id="PF06041">
    <property type="entry name" value="DUF924"/>
    <property type="match status" value="1"/>
</dbReference>
<gene>
    <name evidence="1" type="ORF">AZI86_04955</name>
</gene>
<proteinExistence type="predicted"/>
<sequence>MSAQRVLSFWFNETNPENWFKKDLKFDDQVKALFLGTYNEVVAGNTASWRKTAQGRLAEIIVLDQFPRNMFRDTPQAFASDEIALNLAREAVRLGEDEMLNPTEKAFLYMPYMHSESKKMHQEALRLYSQKGLEENLKFEILHKNIIDRFGRYPHRNKILGRKSTPDELEFLKQPGSSF</sequence>
<comment type="caution">
    <text evidence="1">The sequence shown here is derived from an EMBL/GenBank/DDBJ whole genome shotgun (WGS) entry which is preliminary data.</text>
</comment>
<dbReference type="SUPFAM" id="SSF48452">
    <property type="entry name" value="TPR-like"/>
    <property type="match status" value="1"/>
</dbReference>
<name>A0A150WPH3_BDEBC</name>
<dbReference type="Proteomes" id="UP000075320">
    <property type="component" value="Unassembled WGS sequence"/>
</dbReference>
<dbReference type="InterPro" id="IPR011990">
    <property type="entry name" value="TPR-like_helical_dom_sf"/>
</dbReference>
<dbReference type="Gene3D" id="1.25.40.10">
    <property type="entry name" value="Tetratricopeptide repeat domain"/>
    <property type="match status" value="1"/>
</dbReference>
<reference evidence="1 2" key="1">
    <citation type="submission" date="2016-03" db="EMBL/GenBank/DDBJ databases">
        <authorList>
            <person name="Ploux O."/>
        </authorList>
    </citation>
    <scope>NUCLEOTIDE SEQUENCE [LARGE SCALE GENOMIC DNA]</scope>
    <source>
        <strain evidence="1 2">R0</strain>
    </source>
</reference>
<keyword evidence="2" id="KW-1185">Reference proteome</keyword>
<dbReference type="InterPro" id="IPR010323">
    <property type="entry name" value="DUF924"/>
</dbReference>
<organism evidence="1 2">
    <name type="scientific">Bdellovibrio bacteriovorus</name>
    <dbReference type="NCBI Taxonomy" id="959"/>
    <lineage>
        <taxon>Bacteria</taxon>
        <taxon>Pseudomonadati</taxon>
        <taxon>Bdellovibrionota</taxon>
        <taxon>Bdellovibrionia</taxon>
        <taxon>Bdellovibrionales</taxon>
        <taxon>Pseudobdellovibrionaceae</taxon>
        <taxon>Bdellovibrio</taxon>
    </lineage>
</organism>
<dbReference type="Gene3D" id="1.20.58.320">
    <property type="entry name" value="TPR-like"/>
    <property type="match status" value="1"/>
</dbReference>
<accession>A0A150WPH3</accession>
<dbReference type="EMBL" id="LUKE01000001">
    <property type="protein sequence ID" value="KYG66403.1"/>
    <property type="molecule type" value="Genomic_DNA"/>
</dbReference>
<evidence type="ECO:0000313" key="2">
    <source>
        <dbReference type="Proteomes" id="UP000075320"/>
    </source>
</evidence>
<evidence type="ECO:0000313" key="1">
    <source>
        <dbReference type="EMBL" id="KYG66403.1"/>
    </source>
</evidence>
<dbReference type="AlphaFoldDB" id="A0A150WPH3"/>
<evidence type="ECO:0008006" key="3">
    <source>
        <dbReference type="Google" id="ProtNLM"/>
    </source>
</evidence>